<dbReference type="GO" id="GO:0030864">
    <property type="term" value="C:cortical actin cytoskeleton"/>
    <property type="evidence" value="ECO:0007669"/>
    <property type="project" value="TreeGrafter"/>
</dbReference>
<protein>
    <recommendedName>
        <fullName evidence="3">RabBD domain-containing protein</fullName>
    </recommendedName>
</protein>
<dbReference type="PANTHER" id="PTHR14555:SF6">
    <property type="entry name" value="RAB EFFECTOR MYRIP"/>
    <property type="match status" value="1"/>
</dbReference>
<dbReference type="InterPro" id="IPR011011">
    <property type="entry name" value="Znf_FYVE_PHD"/>
</dbReference>
<dbReference type="GO" id="GO:0017022">
    <property type="term" value="F:myosin binding"/>
    <property type="evidence" value="ECO:0007669"/>
    <property type="project" value="TreeGrafter"/>
</dbReference>
<dbReference type="FunFam" id="3.30.40.10:FF:000018">
    <property type="entry name" value="Synaptotagmin-like 5, isoform CRA_a"/>
    <property type="match status" value="1"/>
</dbReference>
<organism evidence="4 5">
    <name type="scientific">Ridgeia piscesae</name>
    <name type="common">Tubeworm</name>
    <dbReference type="NCBI Taxonomy" id="27915"/>
    <lineage>
        <taxon>Eukaryota</taxon>
        <taxon>Metazoa</taxon>
        <taxon>Spiralia</taxon>
        <taxon>Lophotrochozoa</taxon>
        <taxon>Annelida</taxon>
        <taxon>Polychaeta</taxon>
        <taxon>Sedentaria</taxon>
        <taxon>Canalipalpata</taxon>
        <taxon>Sabellida</taxon>
        <taxon>Siboglinidae</taxon>
        <taxon>Ridgeia</taxon>
    </lineage>
</organism>
<dbReference type="GO" id="GO:0031267">
    <property type="term" value="F:small GTPase binding"/>
    <property type="evidence" value="ECO:0007669"/>
    <property type="project" value="InterPro"/>
</dbReference>
<dbReference type="Gene3D" id="3.30.40.10">
    <property type="entry name" value="Zinc/RING finger domain, C3HC4 (zinc finger)"/>
    <property type="match status" value="1"/>
</dbReference>
<accession>A0AAD9KSH2</accession>
<feature type="domain" description="RabBD" evidence="3">
    <location>
        <begin position="3"/>
        <end position="121"/>
    </location>
</feature>
<keyword evidence="2" id="KW-0963">Cytoplasm</keyword>
<dbReference type="InterPro" id="IPR051745">
    <property type="entry name" value="Intracell_Transport_Effector"/>
</dbReference>
<dbReference type="GO" id="GO:0003779">
    <property type="term" value="F:actin binding"/>
    <property type="evidence" value="ECO:0007669"/>
    <property type="project" value="TreeGrafter"/>
</dbReference>
<dbReference type="GO" id="GO:0006886">
    <property type="term" value="P:intracellular protein transport"/>
    <property type="evidence" value="ECO:0007669"/>
    <property type="project" value="InterPro"/>
</dbReference>
<dbReference type="PANTHER" id="PTHR14555">
    <property type="entry name" value="MYELIN-ASSOCIATED OLIGODENDROCYTIC BASIC PROTEIN MOBP -RELATED"/>
    <property type="match status" value="1"/>
</dbReference>
<dbReference type="InterPro" id="IPR010911">
    <property type="entry name" value="Rab_BD"/>
</dbReference>
<dbReference type="EMBL" id="JAODUO010000659">
    <property type="protein sequence ID" value="KAK2176510.1"/>
    <property type="molecule type" value="Genomic_DNA"/>
</dbReference>
<dbReference type="CDD" id="cd15747">
    <property type="entry name" value="FYVE_Slp3_4_5"/>
    <property type="match status" value="1"/>
</dbReference>
<dbReference type="Proteomes" id="UP001209878">
    <property type="component" value="Unassembled WGS sequence"/>
</dbReference>
<keyword evidence="5" id="KW-1185">Reference proteome</keyword>
<evidence type="ECO:0000256" key="2">
    <source>
        <dbReference type="ARBA" id="ARBA00022490"/>
    </source>
</evidence>
<sequence>MEGVDMNCLTETERDAILSVIRRNDQLQQAEQQRISKLQSEVKFIRLKGVIKPGQDAAKSCARCRTPFGWIFNKGTICPQCQHRICDTCRVSLEQPGKWVCVLCHKQMQLQAMTGDWFYSKFRKSKRHKRTNKVITGSEIVRTSIHRPNRPNRLSGCNTGECVADRRV</sequence>
<name>A0AAD9KSH2_RIDPI</name>
<evidence type="ECO:0000313" key="4">
    <source>
        <dbReference type="EMBL" id="KAK2176510.1"/>
    </source>
</evidence>
<proteinExistence type="predicted"/>
<evidence type="ECO:0000259" key="3">
    <source>
        <dbReference type="PROSITE" id="PS50916"/>
    </source>
</evidence>
<gene>
    <name evidence="4" type="ORF">NP493_660g02019</name>
</gene>
<dbReference type="Pfam" id="PF02318">
    <property type="entry name" value="FYVE_2"/>
    <property type="match status" value="1"/>
</dbReference>
<dbReference type="AlphaFoldDB" id="A0AAD9KSH2"/>
<dbReference type="PROSITE" id="PS50916">
    <property type="entry name" value="RABBD"/>
    <property type="match status" value="1"/>
</dbReference>
<reference evidence="4" key="1">
    <citation type="journal article" date="2023" name="Mol. Biol. Evol.">
        <title>Third-Generation Sequencing Reveals the Adaptive Role of the Epigenome in Three Deep-Sea Polychaetes.</title>
        <authorList>
            <person name="Perez M."/>
            <person name="Aroh O."/>
            <person name="Sun Y."/>
            <person name="Lan Y."/>
            <person name="Juniper S.K."/>
            <person name="Young C.R."/>
            <person name="Angers B."/>
            <person name="Qian P.Y."/>
        </authorList>
    </citation>
    <scope>NUCLEOTIDE SEQUENCE</scope>
    <source>
        <strain evidence="4">R07B-5</strain>
    </source>
</reference>
<comment type="subcellular location">
    <subcellularLocation>
        <location evidence="1">Cytoplasm</location>
        <location evidence="1">Perinuclear region</location>
    </subcellularLocation>
</comment>
<comment type="caution">
    <text evidence="4">The sequence shown here is derived from an EMBL/GenBank/DDBJ whole genome shotgun (WGS) entry which is preliminary data.</text>
</comment>
<dbReference type="InterPro" id="IPR013083">
    <property type="entry name" value="Znf_RING/FYVE/PHD"/>
</dbReference>
<dbReference type="InterPro" id="IPR041282">
    <property type="entry name" value="FYVE_2"/>
</dbReference>
<evidence type="ECO:0000256" key="1">
    <source>
        <dbReference type="ARBA" id="ARBA00004556"/>
    </source>
</evidence>
<evidence type="ECO:0000313" key="5">
    <source>
        <dbReference type="Proteomes" id="UP001209878"/>
    </source>
</evidence>
<dbReference type="GO" id="GO:0048471">
    <property type="term" value="C:perinuclear region of cytoplasm"/>
    <property type="evidence" value="ECO:0007669"/>
    <property type="project" value="UniProtKB-SubCell"/>
</dbReference>
<dbReference type="SUPFAM" id="SSF57903">
    <property type="entry name" value="FYVE/PHD zinc finger"/>
    <property type="match status" value="1"/>
</dbReference>